<accession>A0ABS6ER95</accession>
<keyword evidence="4" id="KW-0460">Magnesium</keyword>
<dbReference type="CDD" id="cd01630">
    <property type="entry name" value="HAD_KDO-like"/>
    <property type="match status" value="1"/>
</dbReference>
<sequence>MIQLLVMDVDGTLTDGAIYIGDTGELMKAFHVKDGYAIAQILPEHSIIPAIITGRESAIVERRAEELHIAELHQGVGNKLKKLKEIADKHQVHAENIAYIGDDLNDLECIQYSGISGCPADAVEKVKNNVDYVCKMCGGQGAVREFISWLICHQNIKNK</sequence>
<evidence type="ECO:0000313" key="5">
    <source>
        <dbReference type="EMBL" id="MBU5490218.1"/>
    </source>
</evidence>
<comment type="caution">
    <text evidence="5">The sequence shown here is derived from an EMBL/GenBank/DDBJ whole genome shotgun (WGS) entry which is preliminary data.</text>
</comment>
<evidence type="ECO:0000256" key="4">
    <source>
        <dbReference type="ARBA" id="ARBA00022842"/>
    </source>
</evidence>
<dbReference type="EMBL" id="JAHLQI010000002">
    <property type="protein sequence ID" value="MBU5490218.1"/>
    <property type="molecule type" value="Genomic_DNA"/>
</dbReference>
<comment type="cofactor">
    <cofactor evidence="1">
        <name>Mg(2+)</name>
        <dbReference type="ChEBI" id="CHEBI:18420"/>
    </cofactor>
</comment>
<gene>
    <name evidence="5" type="ORF">KQI75_06220</name>
</gene>
<dbReference type="InterPro" id="IPR010023">
    <property type="entry name" value="KdsC_fam"/>
</dbReference>
<protein>
    <submittedName>
        <fullName evidence="5">HAD-IIIA family hydrolase</fullName>
    </submittedName>
</protein>
<dbReference type="SFLD" id="SFLDG01136">
    <property type="entry name" value="C1.6:_Phosphoserine_Phosphatas"/>
    <property type="match status" value="1"/>
</dbReference>
<evidence type="ECO:0000256" key="1">
    <source>
        <dbReference type="ARBA" id="ARBA00001946"/>
    </source>
</evidence>
<dbReference type="NCBIfam" id="TIGR01670">
    <property type="entry name" value="KdsC-phosphatas"/>
    <property type="match status" value="1"/>
</dbReference>
<proteinExistence type="predicted"/>
<dbReference type="SFLD" id="SFLDG01138">
    <property type="entry name" value="C1.6.2:_Deoxy-d-mannose-octulo"/>
    <property type="match status" value="1"/>
</dbReference>
<dbReference type="Pfam" id="PF08282">
    <property type="entry name" value="Hydrolase_3"/>
    <property type="match status" value="1"/>
</dbReference>
<organism evidence="5 6">
    <name type="scientific">Butyricicoccus intestinisimiae</name>
    <dbReference type="NCBI Taxonomy" id="2841509"/>
    <lineage>
        <taxon>Bacteria</taxon>
        <taxon>Bacillati</taxon>
        <taxon>Bacillota</taxon>
        <taxon>Clostridia</taxon>
        <taxon>Eubacteriales</taxon>
        <taxon>Butyricicoccaceae</taxon>
        <taxon>Butyricicoccus</taxon>
    </lineage>
</organism>
<keyword evidence="6" id="KW-1185">Reference proteome</keyword>
<reference evidence="5 6" key="1">
    <citation type="submission" date="2021-06" db="EMBL/GenBank/DDBJ databases">
        <authorList>
            <person name="Sun Q."/>
            <person name="Li D."/>
        </authorList>
    </citation>
    <scope>NUCLEOTIDE SEQUENCE [LARGE SCALE GENOMIC DNA]</scope>
    <source>
        <strain evidence="5 6">MSJd-7</strain>
    </source>
</reference>
<dbReference type="RefSeq" id="WP_216469856.1">
    <property type="nucleotide sequence ID" value="NZ_JAHLQI010000002.1"/>
</dbReference>
<evidence type="ECO:0000313" key="6">
    <source>
        <dbReference type="Proteomes" id="UP000783588"/>
    </source>
</evidence>
<keyword evidence="2" id="KW-0479">Metal-binding</keyword>
<dbReference type="PIRSF" id="PIRSF006118">
    <property type="entry name" value="KDO8-P_Ptase"/>
    <property type="match status" value="1"/>
</dbReference>
<evidence type="ECO:0000256" key="2">
    <source>
        <dbReference type="ARBA" id="ARBA00022723"/>
    </source>
</evidence>
<dbReference type="SFLD" id="SFLDS00003">
    <property type="entry name" value="Haloacid_Dehalogenase"/>
    <property type="match status" value="1"/>
</dbReference>
<dbReference type="Proteomes" id="UP000783588">
    <property type="component" value="Unassembled WGS sequence"/>
</dbReference>
<keyword evidence="3 5" id="KW-0378">Hydrolase</keyword>
<dbReference type="InterPro" id="IPR050793">
    <property type="entry name" value="CMP-NeuNAc_synthase"/>
</dbReference>
<dbReference type="GO" id="GO:0016787">
    <property type="term" value="F:hydrolase activity"/>
    <property type="evidence" value="ECO:0007669"/>
    <property type="project" value="UniProtKB-KW"/>
</dbReference>
<name>A0ABS6ER95_9FIRM</name>
<evidence type="ECO:0000256" key="3">
    <source>
        <dbReference type="ARBA" id="ARBA00022801"/>
    </source>
</evidence>
<dbReference type="PANTHER" id="PTHR21485:SF3">
    <property type="entry name" value="N-ACYLNEURAMINATE CYTIDYLYLTRANSFERASE"/>
    <property type="match status" value="1"/>
</dbReference>
<dbReference type="PANTHER" id="PTHR21485">
    <property type="entry name" value="HAD SUPERFAMILY MEMBERS CMAS AND KDSC"/>
    <property type="match status" value="1"/>
</dbReference>